<feature type="region of interest" description="Disordered" evidence="1">
    <location>
        <begin position="233"/>
        <end position="294"/>
    </location>
</feature>
<feature type="compositionally biased region" description="Basic and acidic residues" evidence="1">
    <location>
        <begin position="162"/>
        <end position="177"/>
    </location>
</feature>
<gene>
    <name evidence="2" type="ORF">N4J17_08785</name>
</gene>
<keyword evidence="3" id="KW-1185">Reference proteome</keyword>
<organism evidence="2 3">
    <name type="scientific">Methylococcus capsulatus</name>
    <dbReference type="NCBI Taxonomy" id="414"/>
    <lineage>
        <taxon>Bacteria</taxon>
        <taxon>Pseudomonadati</taxon>
        <taxon>Pseudomonadota</taxon>
        <taxon>Gammaproteobacteria</taxon>
        <taxon>Methylococcales</taxon>
        <taxon>Methylococcaceae</taxon>
        <taxon>Methylococcus</taxon>
    </lineage>
</organism>
<reference evidence="2 3" key="1">
    <citation type="submission" date="2022-09" db="EMBL/GenBank/DDBJ databases">
        <authorList>
            <person name="Giprobiosintez L."/>
        </authorList>
    </citation>
    <scope>NUCLEOTIDE SEQUENCE [LARGE SCALE GENOMIC DNA]</scope>
    <source>
        <strain evidence="3">VKPM-B-12549 (GBS-15)</strain>
    </source>
</reference>
<feature type="region of interest" description="Disordered" evidence="1">
    <location>
        <begin position="124"/>
        <end position="177"/>
    </location>
</feature>
<evidence type="ECO:0000313" key="2">
    <source>
        <dbReference type="EMBL" id="WWF00586.1"/>
    </source>
</evidence>
<name>A0ABZ2F2N7_METCP</name>
<sequence>MHGILRQRLIGEVEAVLPPAIDDFQKFFVSVFQRELKYVVKFMHGLGMQYGKPAESADEGGCSQSQGADQVYSPAVVVVPTVGITSVPQFNGEQTDAMDDETRAGVKRDRGIAGVSVLRPEQVGKHTQAACGQDRQRKQLDGQGCRRGFGQIQQSRGHAHHHEAESPGRLYGPERGDAKPVAWKGLFHAVIADRLEQNQHAPEDEHPRQAGADGIHESALRCRAVRMEQRFGAMSARRTAEGKAGQAKSDGQGEIQSIKSLLMEPSKSLRRQQTRKFESAQGEQAQARETTRRE</sequence>
<evidence type="ECO:0000313" key="3">
    <source>
        <dbReference type="Proteomes" id="UP001359308"/>
    </source>
</evidence>
<dbReference type="EMBL" id="CP104311">
    <property type="protein sequence ID" value="WWF00586.1"/>
    <property type="molecule type" value="Genomic_DNA"/>
</dbReference>
<dbReference type="RefSeq" id="WP_198323756.1">
    <property type="nucleotide sequence ID" value="NZ_CP104311.1"/>
</dbReference>
<protein>
    <submittedName>
        <fullName evidence="2">Uncharacterized protein</fullName>
    </submittedName>
</protein>
<proteinExistence type="predicted"/>
<evidence type="ECO:0000256" key="1">
    <source>
        <dbReference type="SAM" id="MobiDB-lite"/>
    </source>
</evidence>
<accession>A0ABZ2F2N7</accession>
<dbReference type="Proteomes" id="UP001359308">
    <property type="component" value="Chromosome"/>
</dbReference>